<dbReference type="HAMAP" id="MF_01507">
    <property type="entry name" value="UPF0297"/>
    <property type="match status" value="1"/>
</dbReference>
<dbReference type="Proteomes" id="UP001224359">
    <property type="component" value="Unassembled WGS sequence"/>
</dbReference>
<name>A0ABT9VCL5_9BACI</name>
<proteinExistence type="inferred from homology"/>
<dbReference type="EMBL" id="JAUSTQ010000002">
    <property type="protein sequence ID" value="MDQ0158713.1"/>
    <property type="molecule type" value="Genomic_DNA"/>
</dbReference>
<gene>
    <name evidence="3" type="ORF">J2S77_000669</name>
</gene>
<reference evidence="3 4" key="1">
    <citation type="submission" date="2023-07" db="EMBL/GenBank/DDBJ databases">
        <title>Genomic Encyclopedia of Type Strains, Phase IV (KMG-IV): sequencing the most valuable type-strain genomes for metagenomic binning, comparative biology and taxonomic classification.</title>
        <authorList>
            <person name="Goeker M."/>
        </authorList>
    </citation>
    <scope>NUCLEOTIDE SEQUENCE [LARGE SCALE GENOMIC DNA]</scope>
    <source>
        <strain evidence="3 4">DSM 16460</strain>
    </source>
</reference>
<dbReference type="RefSeq" id="WP_306974616.1">
    <property type="nucleotide sequence ID" value="NZ_JAUSTQ010000002.1"/>
</dbReference>
<organism evidence="3 4">
    <name type="scientific">Alkalibacillus salilacus</name>
    <dbReference type="NCBI Taxonomy" id="284582"/>
    <lineage>
        <taxon>Bacteria</taxon>
        <taxon>Bacillati</taxon>
        <taxon>Bacillota</taxon>
        <taxon>Bacilli</taxon>
        <taxon>Bacillales</taxon>
        <taxon>Bacillaceae</taxon>
        <taxon>Alkalibacillus</taxon>
    </lineage>
</organism>
<dbReference type="InterPro" id="IPR009309">
    <property type="entry name" value="IreB"/>
</dbReference>
<evidence type="ECO:0000256" key="2">
    <source>
        <dbReference type="HAMAP-Rule" id="MF_01507"/>
    </source>
</evidence>
<protein>
    <recommendedName>
        <fullName evidence="2">UPF0297 protein J2S77_000669</fullName>
    </recommendedName>
</protein>
<evidence type="ECO:0000256" key="1">
    <source>
        <dbReference type="ARBA" id="ARBA00010888"/>
    </source>
</evidence>
<evidence type="ECO:0000313" key="4">
    <source>
        <dbReference type="Proteomes" id="UP001224359"/>
    </source>
</evidence>
<dbReference type="Pfam" id="PF06135">
    <property type="entry name" value="IreB"/>
    <property type="match status" value="1"/>
</dbReference>
<dbReference type="PIRSF" id="PIRSF037258">
    <property type="entry name" value="DUF965_bac"/>
    <property type="match status" value="1"/>
</dbReference>
<keyword evidence="4" id="KW-1185">Reference proteome</keyword>
<dbReference type="PANTHER" id="PTHR40067:SF1">
    <property type="entry name" value="UPF0297 PROTEIN YRZL"/>
    <property type="match status" value="1"/>
</dbReference>
<comment type="similarity">
    <text evidence="1 2">Belongs to the UPF0297 family.</text>
</comment>
<comment type="caution">
    <text evidence="3">The sequence shown here is derived from an EMBL/GenBank/DDBJ whole genome shotgun (WGS) entry which is preliminary data.</text>
</comment>
<dbReference type="NCBIfam" id="NF003997">
    <property type="entry name" value="PRK05473.1"/>
    <property type="match status" value="1"/>
</dbReference>
<evidence type="ECO:0000313" key="3">
    <source>
        <dbReference type="EMBL" id="MDQ0158713.1"/>
    </source>
</evidence>
<sequence>MSNDHTMKYQFSDDSQANQVNETLHQVYQSLEEKGYNPINQIVGYLLSGDPAYIPRHNDARNLMSQLERDEIIEEVVKNYLKTTKDS</sequence>
<dbReference type="PANTHER" id="PTHR40067">
    <property type="entry name" value="UPF0297 PROTEIN YRZL"/>
    <property type="match status" value="1"/>
</dbReference>
<accession>A0ABT9VCL5</accession>